<feature type="compositionally biased region" description="Polar residues" evidence="1">
    <location>
        <begin position="372"/>
        <end position="383"/>
    </location>
</feature>
<evidence type="ECO:0000313" key="4">
    <source>
        <dbReference type="Proteomes" id="UP000440578"/>
    </source>
</evidence>
<dbReference type="AlphaFoldDB" id="A0A6A4UWP6"/>
<reference evidence="3 4" key="1">
    <citation type="submission" date="2019-07" db="EMBL/GenBank/DDBJ databases">
        <title>Draft genome assembly of a fouling barnacle, Amphibalanus amphitrite (Darwin, 1854): The first reference genome for Thecostraca.</title>
        <authorList>
            <person name="Kim W."/>
        </authorList>
    </citation>
    <scope>NUCLEOTIDE SEQUENCE [LARGE SCALE GENOMIC DNA]</scope>
    <source>
        <strain evidence="3">SNU_AA5</strain>
        <tissue evidence="3">Soma without cirri and trophi</tissue>
    </source>
</reference>
<dbReference type="SMART" id="SM01052">
    <property type="entry name" value="CAP_GLY"/>
    <property type="match status" value="1"/>
</dbReference>
<feature type="region of interest" description="Disordered" evidence="1">
    <location>
        <begin position="474"/>
        <end position="647"/>
    </location>
</feature>
<dbReference type="Proteomes" id="UP000440578">
    <property type="component" value="Unassembled WGS sequence"/>
</dbReference>
<dbReference type="Pfam" id="PF01302">
    <property type="entry name" value="CAP_GLY"/>
    <property type="match status" value="1"/>
</dbReference>
<evidence type="ECO:0000313" key="3">
    <source>
        <dbReference type="EMBL" id="KAF0288167.1"/>
    </source>
</evidence>
<dbReference type="GO" id="GO:0031122">
    <property type="term" value="P:cytoplasmic microtubule organization"/>
    <property type="evidence" value="ECO:0007669"/>
    <property type="project" value="TreeGrafter"/>
</dbReference>
<dbReference type="GO" id="GO:0005938">
    <property type="term" value="C:cell cortex"/>
    <property type="evidence" value="ECO:0007669"/>
    <property type="project" value="TreeGrafter"/>
</dbReference>
<organism evidence="3 4">
    <name type="scientific">Amphibalanus amphitrite</name>
    <name type="common">Striped barnacle</name>
    <name type="synonym">Balanus amphitrite</name>
    <dbReference type="NCBI Taxonomy" id="1232801"/>
    <lineage>
        <taxon>Eukaryota</taxon>
        <taxon>Metazoa</taxon>
        <taxon>Ecdysozoa</taxon>
        <taxon>Arthropoda</taxon>
        <taxon>Crustacea</taxon>
        <taxon>Multicrustacea</taxon>
        <taxon>Cirripedia</taxon>
        <taxon>Thoracica</taxon>
        <taxon>Thoracicalcarea</taxon>
        <taxon>Balanomorpha</taxon>
        <taxon>Balanoidea</taxon>
        <taxon>Balanidae</taxon>
        <taxon>Amphibalaninae</taxon>
        <taxon>Amphibalanus</taxon>
    </lineage>
</organism>
<feature type="region of interest" description="Disordered" evidence="1">
    <location>
        <begin position="129"/>
        <end position="185"/>
    </location>
</feature>
<dbReference type="GO" id="GO:0005634">
    <property type="term" value="C:nucleus"/>
    <property type="evidence" value="ECO:0007669"/>
    <property type="project" value="TreeGrafter"/>
</dbReference>
<feature type="compositionally biased region" description="Low complexity" evidence="1">
    <location>
        <begin position="172"/>
        <end position="185"/>
    </location>
</feature>
<feature type="compositionally biased region" description="Basic and acidic residues" evidence="1">
    <location>
        <begin position="626"/>
        <end position="638"/>
    </location>
</feature>
<proteinExistence type="predicted"/>
<feature type="compositionally biased region" description="Low complexity" evidence="1">
    <location>
        <begin position="306"/>
        <end position="316"/>
    </location>
</feature>
<dbReference type="InterPro" id="IPR036859">
    <property type="entry name" value="CAP-Gly_dom_sf"/>
</dbReference>
<comment type="caution">
    <text evidence="3">The sequence shown here is derived from an EMBL/GenBank/DDBJ whole genome shotgun (WGS) entry which is preliminary data.</text>
</comment>
<dbReference type="PANTHER" id="PTHR18916">
    <property type="entry name" value="DYNACTIN 1-RELATED MICROTUBULE-BINDING"/>
    <property type="match status" value="1"/>
</dbReference>
<gene>
    <name evidence="3" type="primary">Clip1</name>
    <name evidence="3" type="ORF">FJT64_013423</name>
</gene>
<dbReference type="SUPFAM" id="SSF74924">
    <property type="entry name" value="Cap-Gly domain"/>
    <property type="match status" value="1"/>
</dbReference>
<evidence type="ECO:0000256" key="1">
    <source>
        <dbReference type="SAM" id="MobiDB-lite"/>
    </source>
</evidence>
<name>A0A6A4UWP6_AMPAM</name>
<feature type="region of interest" description="Disordered" evidence="1">
    <location>
        <begin position="1"/>
        <end position="67"/>
    </location>
</feature>
<dbReference type="GO" id="GO:0051010">
    <property type="term" value="F:microtubule plus-end binding"/>
    <property type="evidence" value="ECO:0007669"/>
    <property type="project" value="TreeGrafter"/>
</dbReference>
<evidence type="ECO:0000259" key="2">
    <source>
        <dbReference type="PROSITE" id="PS50245"/>
    </source>
</evidence>
<dbReference type="PROSITE" id="PS50245">
    <property type="entry name" value="CAP_GLY_2"/>
    <property type="match status" value="1"/>
</dbReference>
<dbReference type="Gene3D" id="2.30.30.190">
    <property type="entry name" value="CAP Gly-rich-like domain"/>
    <property type="match status" value="1"/>
</dbReference>
<dbReference type="OrthoDB" id="6383021at2759"/>
<feature type="compositionally biased region" description="Pro residues" evidence="1">
    <location>
        <begin position="134"/>
        <end position="147"/>
    </location>
</feature>
<feature type="compositionally biased region" description="Low complexity" evidence="1">
    <location>
        <begin position="42"/>
        <end position="52"/>
    </location>
</feature>
<sequence length="647" mass="67993">MSKIPVRGVRAGGSGLPRLATRLPRPSASLTSAPPPPPPSSIPTAIPSSASLRAAAEAPPPDLKPGDPVLVDGEPGTLRFLGHTLFADGLWAGVELARGIGKNDGSVGGRRYFFCQRGHGLFAPVSRVIRYDPEPPSPSPPPEPQMTPEPELTSARRREDLTLPVSSTPRIATSGGSKSPSASASAAGAAALSPAGDLWWDNTEGSVGDQLDDVELLQDMELDELSLGILTPDQMDDDSHLLLRPDELNRSLELLTSPDPDMAPSERAFNVSAPAERMRLISDEGAPLNVTVTIGREPDWEDEFDAAPAAAAAEPALSQLKQRDSEPAEPSKVTEHPKSGEQPAEAAESATPGSSTISPESVVGDTNRSESDTTFIVTDSSADVTMPVDVTASMSSESSDVTLKDESNGAGEALAEPPSPDTETLVLARPQAEQVADVGATALVKPVTVVTDVSGGDVVCAVTDKVQVDLRERKMEVDGQLEPQEIEGQHGLPDTRPDASVSPVLERKKESAPGQERKSVVFSEPEAEVRLAAEPSETPEDLGPTSTQVTDQVTSCATSTTSIDGGYQGDSEFDTGTPNEDPTRPPPRLDVLTDSDFCSEGAAGTESEAEHRLTDDMESSGVYSDAESRRSVEPDRELVSQGVGEFS</sequence>
<dbReference type="PANTHER" id="PTHR18916:SF82">
    <property type="entry name" value="CAP-GLY DOMAIN-CONTAINING PROTEIN"/>
    <property type="match status" value="1"/>
</dbReference>
<feature type="domain" description="CAP-Gly" evidence="2">
    <location>
        <begin position="82"/>
        <end position="124"/>
    </location>
</feature>
<keyword evidence="4" id="KW-1185">Reference proteome</keyword>
<feature type="compositionally biased region" description="Polar residues" evidence="1">
    <location>
        <begin position="392"/>
        <end position="401"/>
    </location>
</feature>
<dbReference type="GO" id="GO:0035371">
    <property type="term" value="C:microtubule plus-end"/>
    <property type="evidence" value="ECO:0007669"/>
    <property type="project" value="TreeGrafter"/>
</dbReference>
<feature type="compositionally biased region" description="Polar residues" evidence="1">
    <location>
        <begin position="544"/>
        <end position="563"/>
    </location>
</feature>
<protein>
    <submittedName>
        <fullName evidence="3">CAP-Gly domain-containing linker protein 1</fullName>
    </submittedName>
</protein>
<feature type="region of interest" description="Disordered" evidence="1">
    <location>
        <begin position="299"/>
        <end position="422"/>
    </location>
</feature>
<feature type="compositionally biased region" description="Basic and acidic residues" evidence="1">
    <location>
        <begin position="505"/>
        <end position="519"/>
    </location>
</feature>
<dbReference type="EMBL" id="VIIS01002126">
    <property type="protein sequence ID" value="KAF0288167.1"/>
    <property type="molecule type" value="Genomic_DNA"/>
</dbReference>
<dbReference type="PROSITE" id="PS00845">
    <property type="entry name" value="CAP_GLY_1"/>
    <property type="match status" value="1"/>
</dbReference>
<dbReference type="InterPro" id="IPR000938">
    <property type="entry name" value="CAP-Gly_domain"/>
</dbReference>
<accession>A0A6A4UWP6</accession>